<dbReference type="Pfam" id="PF00443">
    <property type="entry name" value="UCH"/>
    <property type="match status" value="1"/>
</dbReference>
<evidence type="ECO:0000313" key="3">
    <source>
        <dbReference type="EMBL" id="KAL1519014.1"/>
    </source>
</evidence>
<keyword evidence="4" id="KW-1185">Reference proteome</keyword>
<dbReference type="GO" id="GO:0005829">
    <property type="term" value="C:cytosol"/>
    <property type="evidence" value="ECO:0007669"/>
    <property type="project" value="TreeGrafter"/>
</dbReference>
<proteinExistence type="predicted"/>
<feature type="region of interest" description="Disordered" evidence="1">
    <location>
        <begin position="165"/>
        <end position="211"/>
    </location>
</feature>
<reference evidence="3 4" key="1">
    <citation type="journal article" date="2024" name="Science">
        <title>Giant polyketide synthase enzymes in the biosynthesis of giant marine polyether toxins.</title>
        <authorList>
            <person name="Fallon T.R."/>
            <person name="Shende V.V."/>
            <person name="Wierzbicki I.H."/>
            <person name="Pendleton A.L."/>
            <person name="Watervoot N.F."/>
            <person name="Auber R.P."/>
            <person name="Gonzalez D.J."/>
            <person name="Wisecaver J.H."/>
            <person name="Moore B.S."/>
        </authorList>
    </citation>
    <scope>NUCLEOTIDE SEQUENCE [LARGE SCALE GENOMIC DNA]</scope>
    <source>
        <strain evidence="3 4">12B1</strain>
    </source>
</reference>
<gene>
    <name evidence="3" type="ORF">AB1Y20_003283</name>
</gene>
<dbReference type="GO" id="GO:0016579">
    <property type="term" value="P:protein deubiquitination"/>
    <property type="evidence" value="ECO:0007669"/>
    <property type="project" value="InterPro"/>
</dbReference>
<organism evidence="3 4">
    <name type="scientific">Prymnesium parvum</name>
    <name type="common">Toxic golden alga</name>
    <dbReference type="NCBI Taxonomy" id="97485"/>
    <lineage>
        <taxon>Eukaryota</taxon>
        <taxon>Haptista</taxon>
        <taxon>Haptophyta</taxon>
        <taxon>Prymnesiophyceae</taxon>
        <taxon>Prymnesiales</taxon>
        <taxon>Prymnesiaceae</taxon>
        <taxon>Prymnesium</taxon>
    </lineage>
</organism>
<dbReference type="GO" id="GO:0004843">
    <property type="term" value="F:cysteine-type deubiquitinase activity"/>
    <property type="evidence" value="ECO:0007669"/>
    <property type="project" value="InterPro"/>
</dbReference>
<evidence type="ECO:0000313" key="4">
    <source>
        <dbReference type="Proteomes" id="UP001515480"/>
    </source>
</evidence>
<feature type="domain" description="USP" evidence="2">
    <location>
        <begin position="23"/>
        <end position="452"/>
    </location>
</feature>
<name>A0AB34JB54_PRYPA</name>
<dbReference type="InterPro" id="IPR018200">
    <property type="entry name" value="USP_CS"/>
</dbReference>
<evidence type="ECO:0000256" key="1">
    <source>
        <dbReference type="SAM" id="MobiDB-lite"/>
    </source>
</evidence>
<dbReference type="Proteomes" id="UP001515480">
    <property type="component" value="Unassembled WGS sequence"/>
</dbReference>
<dbReference type="EMBL" id="JBGBPQ010000010">
    <property type="protein sequence ID" value="KAL1519014.1"/>
    <property type="molecule type" value="Genomic_DNA"/>
</dbReference>
<dbReference type="Gene3D" id="3.90.70.10">
    <property type="entry name" value="Cysteine proteinases"/>
    <property type="match status" value="1"/>
</dbReference>
<dbReference type="SUPFAM" id="SSF54001">
    <property type="entry name" value="Cysteine proteinases"/>
    <property type="match status" value="1"/>
</dbReference>
<dbReference type="PROSITE" id="PS00973">
    <property type="entry name" value="USP_2"/>
    <property type="match status" value="1"/>
</dbReference>
<feature type="compositionally biased region" description="Acidic residues" evidence="1">
    <location>
        <begin position="182"/>
        <end position="193"/>
    </location>
</feature>
<evidence type="ECO:0000259" key="2">
    <source>
        <dbReference type="PROSITE" id="PS50235"/>
    </source>
</evidence>
<comment type="caution">
    <text evidence="3">The sequence shown here is derived from an EMBL/GenBank/DDBJ whole genome shotgun (WGS) entry which is preliminary data.</text>
</comment>
<dbReference type="InterPro" id="IPR001394">
    <property type="entry name" value="Peptidase_C19_UCH"/>
</dbReference>
<protein>
    <recommendedName>
        <fullName evidence="2">USP domain-containing protein</fullName>
    </recommendedName>
</protein>
<dbReference type="PROSITE" id="PS50235">
    <property type="entry name" value="USP_3"/>
    <property type="match status" value="1"/>
</dbReference>
<dbReference type="AlphaFoldDB" id="A0AB34JB54"/>
<dbReference type="GO" id="GO:0005634">
    <property type="term" value="C:nucleus"/>
    <property type="evidence" value="ECO:0007669"/>
    <property type="project" value="TreeGrafter"/>
</dbReference>
<dbReference type="InterPro" id="IPR050164">
    <property type="entry name" value="Peptidase_C19"/>
</dbReference>
<accession>A0AB34JB54</accession>
<dbReference type="InterPro" id="IPR038765">
    <property type="entry name" value="Papain-like_cys_pep_sf"/>
</dbReference>
<dbReference type="InterPro" id="IPR028889">
    <property type="entry name" value="USP"/>
</dbReference>
<sequence>MVLVGCLGRSVAPDELGDYRRFVGLKNQGNTCHLNVILQALFMTPELREGLLEVCSTVDPKSVAPLPRSLAALFHRLATGSRPCSTGPITKSLRGYGMNRQQDCHDTYLLLCARLETDLKGTSQSLLTRELFQGKQRDYVKCQACQHTSFTEDLFSNLSINLPNAPARTAASSDRQGRESSERDDESAADDVTDTTGDPAGEENDGDTTPSVRTALRATLAPEQLVGDDQYECDKCKCKRDAERGVRLSVLPPILVIHLKRFATSYERDKRGRVKLKLTKLNLALHVDRTLDMREFVAPIEADLVVPEYAEGDKATATSGVSDTEAVYSCTSEPLSLGEADDGRDSCQPVSVVGLSDGMSSGLVSETEAQEAESEGDRSMLYDLYGVLIHAGSLEKGHYFALIKDIETDEWYRFDDEKVSRLPTNRLDAELRRSHGGDGASASAYMLLYRSKADRVASTNLSPNDVSA</sequence>
<dbReference type="PANTHER" id="PTHR24006">
    <property type="entry name" value="UBIQUITIN CARBOXYL-TERMINAL HYDROLASE"/>
    <property type="match status" value="1"/>
</dbReference>